<dbReference type="InParanoid" id="E1ZZN1"/>
<name>E1ZZN1_CAMFO</name>
<dbReference type="Proteomes" id="UP000000311">
    <property type="component" value="Unassembled WGS sequence"/>
</dbReference>
<dbReference type="GO" id="GO:0003676">
    <property type="term" value="F:nucleic acid binding"/>
    <property type="evidence" value="ECO:0007669"/>
    <property type="project" value="InterPro"/>
</dbReference>
<evidence type="ECO:0000313" key="2">
    <source>
        <dbReference type="Proteomes" id="UP000000311"/>
    </source>
</evidence>
<dbReference type="OMA" id="NRFAVCE"/>
<dbReference type="EMBL" id="GL435481">
    <property type="protein sequence ID" value="EFN73358.1"/>
    <property type="molecule type" value="Genomic_DNA"/>
</dbReference>
<dbReference type="GO" id="GO:0032259">
    <property type="term" value="P:methylation"/>
    <property type="evidence" value="ECO:0007669"/>
    <property type="project" value="UniProtKB-KW"/>
</dbReference>
<keyword evidence="1" id="KW-0808">Transferase</keyword>
<keyword evidence="1" id="KW-0489">Methyltransferase</keyword>
<dbReference type="InterPro" id="IPR036397">
    <property type="entry name" value="RNaseH_sf"/>
</dbReference>
<dbReference type="PANTHER" id="PTHR46060:SF1">
    <property type="entry name" value="MARINER MOS1 TRANSPOSASE-LIKE PROTEIN"/>
    <property type="match status" value="1"/>
</dbReference>
<proteinExistence type="predicted"/>
<gene>
    <name evidence="1" type="ORF">EAG_00144</name>
</gene>
<accession>E1ZZN1</accession>
<reference evidence="1 2" key="1">
    <citation type="journal article" date="2010" name="Science">
        <title>Genomic comparison of the ants Camponotus floridanus and Harpegnathos saltator.</title>
        <authorList>
            <person name="Bonasio R."/>
            <person name="Zhang G."/>
            <person name="Ye C."/>
            <person name="Mutti N.S."/>
            <person name="Fang X."/>
            <person name="Qin N."/>
            <person name="Donahue G."/>
            <person name="Yang P."/>
            <person name="Li Q."/>
            <person name="Li C."/>
            <person name="Zhang P."/>
            <person name="Huang Z."/>
            <person name="Berger S.L."/>
            <person name="Reinberg D."/>
            <person name="Wang J."/>
            <person name="Liebig J."/>
        </authorList>
    </citation>
    <scope>NUCLEOTIDE SEQUENCE [LARGE SCALE GENOMIC DNA]</scope>
    <source>
        <strain evidence="2">C129</strain>
    </source>
</reference>
<dbReference type="InterPro" id="IPR052709">
    <property type="entry name" value="Transposase-MT_Hybrid"/>
</dbReference>
<keyword evidence="2" id="KW-1185">Reference proteome</keyword>
<dbReference type="GO" id="GO:0008168">
    <property type="term" value="F:methyltransferase activity"/>
    <property type="evidence" value="ECO:0007669"/>
    <property type="project" value="UniProtKB-KW"/>
</dbReference>
<sequence length="69" mass="8217">IISDDLEYRKVSARWVPHLLTEDQKANRFAVCERLLARYRTEGDDFLRHIVTCDETWVHHYTPESKQAS</sequence>
<feature type="non-terminal residue" evidence="1">
    <location>
        <position position="69"/>
    </location>
</feature>
<protein>
    <submittedName>
        <fullName evidence="1">Histone-lysine N-methyltransferase SETMAR</fullName>
    </submittedName>
</protein>
<feature type="non-terminal residue" evidence="1">
    <location>
        <position position="1"/>
    </location>
</feature>
<dbReference type="PANTHER" id="PTHR46060">
    <property type="entry name" value="MARINER MOS1 TRANSPOSASE-LIKE PROTEIN"/>
    <property type="match status" value="1"/>
</dbReference>
<evidence type="ECO:0000313" key="1">
    <source>
        <dbReference type="EMBL" id="EFN73358.1"/>
    </source>
</evidence>
<organism evidence="2">
    <name type="scientific">Camponotus floridanus</name>
    <name type="common">Florida carpenter ant</name>
    <dbReference type="NCBI Taxonomy" id="104421"/>
    <lineage>
        <taxon>Eukaryota</taxon>
        <taxon>Metazoa</taxon>
        <taxon>Ecdysozoa</taxon>
        <taxon>Arthropoda</taxon>
        <taxon>Hexapoda</taxon>
        <taxon>Insecta</taxon>
        <taxon>Pterygota</taxon>
        <taxon>Neoptera</taxon>
        <taxon>Endopterygota</taxon>
        <taxon>Hymenoptera</taxon>
        <taxon>Apocrita</taxon>
        <taxon>Aculeata</taxon>
        <taxon>Formicoidea</taxon>
        <taxon>Formicidae</taxon>
        <taxon>Formicinae</taxon>
        <taxon>Camponotus</taxon>
    </lineage>
</organism>
<dbReference type="AlphaFoldDB" id="E1ZZN1"/>
<dbReference type="Gene3D" id="3.30.420.10">
    <property type="entry name" value="Ribonuclease H-like superfamily/Ribonuclease H"/>
    <property type="match status" value="1"/>
</dbReference>